<keyword evidence="11" id="KW-1185">Reference proteome</keyword>
<evidence type="ECO:0000313" key="10">
    <source>
        <dbReference type="EMBL" id="MBB4622865.1"/>
    </source>
</evidence>
<evidence type="ECO:0000256" key="8">
    <source>
        <dbReference type="PROSITE-ProRule" id="PRU01360"/>
    </source>
</evidence>
<dbReference type="InterPro" id="IPR039426">
    <property type="entry name" value="TonB-dep_rcpt-like"/>
</dbReference>
<comment type="subcellular location">
    <subcellularLocation>
        <location evidence="1 8">Cell outer membrane</location>
        <topology evidence="1 8">Multi-pass membrane protein</topology>
    </subcellularLocation>
</comment>
<keyword evidence="3 8" id="KW-1134">Transmembrane beta strand</keyword>
<dbReference type="SUPFAM" id="SSF56935">
    <property type="entry name" value="Porins"/>
    <property type="match status" value="1"/>
</dbReference>
<protein>
    <recommendedName>
        <fullName evidence="9">TonB-dependent receptor plug domain-containing protein</fullName>
    </recommendedName>
</protein>
<keyword evidence="2 8" id="KW-0813">Transport</keyword>
<dbReference type="PANTHER" id="PTHR30069:SF29">
    <property type="entry name" value="HEMOGLOBIN AND HEMOGLOBIN-HAPTOGLOBIN-BINDING PROTEIN 1-RELATED"/>
    <property type="match status" value="1"/>
</dbReference>
<evidence type="ECO:0000256" key="6">
    <source>
        <dbReference type="ARBA" id="ARBA00023136"/>
    </source>
</evidence>
<organism evidence="10 11">
    <name type="scientific">Parabacteroides faecis</name>
    <dbReference type="NCBI Taxonomy" id="1217282"/>
    <lineage>
        <taxon>Bacteria</taxon>
        <taxon>Pseudomonadati</taxon>
        <taxon>Bacteroidota</taxon>
        <taxon>Bacteroidia</taxon>
        <taxon>Bacteroidales</taxon>
        <taxon>Tannerellaceae</taxon>
        <taxon>Parabacteroides</taxon>
    </lineage>
</organism>
<evidence type="ECO:0000259" key="9">
    <source>
        <dbReference type="Pfam" id="PF07715"/>
    </source>
</evidence>
<keyword evidence="7 8" id="KW-0998">Cell outer membrane</keyword>
<evidence type="ECO:0000256" key="3">
    <source>
        <dbReference type="ARBA" id="ARBA00022452"/>
    </source>
</evidence>
<dbReference type="Pfam" id="PF07715">
    <property type="entry name" value="Plug"/>
    <property type="match status" value="1"/>
</dbReference>
<evidence type="ECO:0000256" key="2">
    <source>
        <dbReference type="ARBA" id="ARBA00022448"/>
    </source>
</evidence>
<dbReference type="InterPro" id="IPR008969">
    <property type="entry name" value="CarboxyPept-like_regulatory"/>
</dbReference>
<keyword evidence="6 8" id="KW-0472">Membrane</keyword>
<sequence length="906" mass="103793">MNHFMYNPFFRISLILLLWMTLGNNSLDAQNKEERINFSIQNASLDTFVKQLEDSTGFSFIYGEKIQLKKPVTLNMSRRTVSEILRKAFENEAVTFEISGKYILLHEQEKPANHKYTISGYVTDGISSETLIGTNIFERYQGTGTSTNPFGFYSITLPAGNTELSFSYLGYEQQTCRFRLEKDTLLNIRLMTNNQLEEVIVLSEKREAGIHSTGMGAIDIPMKQIRNTPAILGEADLLKTIQLMPGVQAGVEGFSGLYVRGGGPDQNLILLDGIPIYNADHLLGVFSIFTPEAMKKVTLFKGSFPARYGGRLSSIVDIRTNDGDMLNYHGTVSIGLLTSKLHLEGPIIKDKTSFCLTGRRTYLDLIARPFLLDDKKYNYYFYDINAKVNHKFSDRSRLFLSFYKGKDHYDYKQDKEYDDYNGGPRMHFYNSEINFNWGNTIAAGRWNYVFNNKLFSNTTVAYNHYQMSMADSYKREVTGTNENEETKTDHNESYVYNSDYRSGIHDISFQTDFDYTPTPDHHIKFGGAYLYHTFRPEVTTSRVKEAENGSTAQDTVYNDSSNSNLHGYECSLYAEDNFNIGNKLSFNAGVHFSLFYTQGKGYLSAQPRLSTRYRFSNDFATKGSFTQMEQYVHLLSSSPISLPTDLWVPVTKHIRPMRSFQYAIGGYYTGVKDWEFSLEGYYKDMHNVLEYQDGASFFGTSGGWQEKVEMGRGRSFGLEILAQKTVGKTTGWLAYTIAKSDRRFKDGSINNGERFPYKYDRRHNINICLNHRFNERIDMGATWIFNTGGTATIADQRTGVLSSIGNPIMIDYIAHRNNFRLPVSHRLNLSVNFHKKLRRGTQTWSISVYNAYNAMTPNLVYKEEEFIGQDYTDEHGTIQTKWIRNTKLIKQTLLPCIPAVTYTFKF</sequence>
<dbReference type="Pfam" id="PF13715">
    <property type="entry name" value="CarbopepD_reg_2"/>
    <property type="match status" value="1"/>
</dbReference>
<dbReference type="Gene3D" id="2.170.130.10">
    <property type="entry name" value="TonB-dependent receptor, plug domain"/>
    <property type="match status" value="1"/>
</dbReference>
<keyword evidence="4 8" id="KW-0812">Transmembrane</keyword>
<dbReference type="PROSITE" id="PS52016">
    <property type="entry name" value="TONB_DEPENDENT_REC_3"/>
    <property type="match status" value="1"/>
</dbReference>
<dbReference type="InterPro" id="IPR036942">
    <property type="entry name" value="Beta-barrel_TonB_sf"/>
</dbReference>
<dbReference type="SUPFAM" id="SSF49464">
    <property type="entry name" value="Carboxypeptidase regulatory domain-like"/>
    <property type="match status" value="1"/>
</dbReference>
<evidence type="ECO:0000256" key="5">
    <source>
        <dbReference type="ARBA" id="ARBA00022729"/>
    </source>
</evidence>
<dbReference type="PANTHER" id="PTHR30069">
    <property type="entry name" value="TONB-DEPENDENT OUTER MEMBRANE RECEPTOR"/>
    <property type="match status" value="1"/>
</dbReference>
<dbReference type="EMBL" id="JACHOC010000005">
    <property type="protein sequence ID" value="MBB4622865.1"/>
    <property type="molecule type" value="Genomic_DNA"/>
</dbReference>
<evidence type="ECO:0000256" key="1">
    <source>
        <dbReference type="ARBA" id="ARBA00004571"/>
    </source>
</evidence>
<gene>
    <name evidence="10" type="ORF">GGQ57_002774</name>
</gene>
<dbReference type="Gene3D" id="2.40.170.20">
    <property type="entry name" value="TonB-dependent receptor, beta-barrel domain"/>
    <property type="match status" value="1"/>
</dbReference>
<keyword evidence="5" id="KW-0732">Signal</keyword>
<dbReference type="Proteomes" id="UP000533637">
    <property type="component" value="Unassembled WGS sequence"/>
</dbReference>
<evidence type="ECO:0000256" key="4">
    <source>
        <dbReference type="ARBA" id="ARBA00022692"/>
    </source>
</evidence>
<name>A0ABR6KN03_9BACT</name>
<dbReference type="InterPro" id="IPR037066">
    <property type="entry name" value="Plug_dom_sf"/>
</dbReference>
<comment type="similarity">
    <text evidence="8">Belongs to the TonB-dependent receptor family.</text>
</comment>
<dbReference type="Gene3D" id="2.60.40.1120">
    <property type="entry name" value="Carboxypeptidase-like, regulatory domain"/>
    <property type="match status" value="1"/>
</dbReference>
<comment type="caution">
    <text evidence="10">The sequence shown here is derived from an EMBL/GenBank/DDBJ whole genome shotgun (WGS) entry which is preliminary data.</text>
</comment>
<reference evidence="10 11" key="1">
    <citation type="submission" date="2020-08" db="EMBL/GenBank/DDBJ databases">
        <title>Genomic Encyclopedia of Type Strains, Phase IV (KMG-IV): sequencing the most valuable type-strain genomes for metagenomic binning, comparative biology and taxonomic classification.</title>
        <authorList>
            <person name="Goeker M."/>
        </authorList>
    </citation>
    <scope>NUCLEOTIDE SEQUENCE [LARGE SCALE GENOMIC DNA]</scope>
    <source>
        <strain evidence="10 11">DSM 102983</strain>
    </source>
</reference>
<dbReference type="RefSeq" id="WP_183671202.1">
    <property type="nucleotide sequence ID" value="NZ_BMPB01000005.1"/>
</dbReference>
<evidence type="ECO:0000256" key="7">
    <source>
        <dbReference type="ARBA" id="ARBA00023237"/>
    </source>
</evidence>
<accession>A0ABR6KN03</accession>
<dbReference type="InterPro" id="IPR012910">
    <property type="entry name" value="Plug_dom"/>
</dbReference>
<evidence type="ECO:0000313" key="11">
    <source>
        <dbReference type="Proteomes" id="UP000533637"/>
    </source>
</evidence>
<feature type="domain" description="TonB-dependent receptor plug" evidence="9">
    <location>
        <begin position="234"/>
        <end position="311"/>
    </location>
</feature>
<proteinExistence type="inferred from homology"/>